<dbReference type="InterPro" id="IPR012469">
    <property type="entry name" value="DUF1688"/>
</dbReference>
<gene>
    <name evidence="1" type="ORF">AVDCRST_MAG92-1690</name>
</gene>
<organism evidence="1">
    <name type="scientific">uncultured Coleofasciculus sp</name>
    <dbReference type="NCBI Taxonomy" id="1267456"/>
    <lineage>
        <taxon>Bacteria</taxon>
        <taxon>Bacillati</taxon>
        <taxon>Cyanobacteriota</taxon>
        <taxon>Cyanophyceae</taxon>
        <taxon>Coleofasciculales</taxon>
        <taxon>Coleofasciculaceae</taxon>
        <taxon>Coleofasciculus</taxon>
        <taxon>environmental samples</taxon>
    </lineage>
</organism>
<evidence type="ECO:0000313" key="1">
    <source>
        <dbReference type="EMBL" id="CAA9244495.1"/>
    </source>
</evidence>
<dbReference type="Pfam" id="PF07958">
    <property type="entry name" value="DUF1688"/>
    <property type="match status" value="1"/>
</dbReference>
<protein>
    <submittedName>
        <fullName evidence="1">Possible pyrimidine-degrading protein DUF1688</fullName>
    </submittedName>
</protein>
<dbReference type="PANTHER" id="PTHR31687">
    <property type="match status" value="1"/>
</dbReference>
<dbReference type="AlphaFoldDB" id="A0A6J4I8M5"/>
<sequence>MNTDEQQAIAYLRTPAAIRERCDRLFNLACTDSLQHFRCNLNKLDAVANYVIEVMRDEYPDLNIPFHSRWRHFEVGNIGRLAQLEEKISGLTPTEKAQIKFDLAIVSVLLDAGAGGNWQYHEPQTGLVFSRSEGLAVASFRMFCEGAFSSNPKYPLQADALGLQKLTVEKLAKGFQVNQANPLLGIEGRVKLLQRLGRSIVTMPQLFGVENGRPGNLVNYLLTKSNSTLPLVEGGVAGWGVQQASTLKQQLAASTVLSAVLEGLGNIWPGRLAIADVNLGDVWQHSALMGNHISDSYVPFHKLSQWLTYSLLEPLQELDLEVTGLGEMTGLPEYRNGGLCLDLGLLEVKDTAILQERHLPGSEVIVEWRALTVSLLDKIAASIRQQLNLNATQLPLVKVLQGGTWTAGRKIANQLRVGGVPPLQLESDGTVF</sequence>
<name>A0A6J4I8M5_9CYAN</name>
<proteinExistence type="predicted"/>
<reference evidence="1" key="1">
    <citation type="submission" date="2020-02" db="EMBL/GenBank/DDBJ databases">
        <authorList>
            <person name="Meier V. D."/>
        </authorList>
    </citation>
    <scope>NUCLEOTIDE SEQUENCE</scope>
    <source>
        <strain evidence="1">AVDCRST_MAG92</strain>
    </source>
</reference>
<dbReference type="PANTHER" id="PTHR31687:SF3">
    <property type="entry name" value="PROTEIN URG3"/>
    <property type="match status" value="1"/>
</dbReference>
<accession>A0A6J4I8M5</accession>
<dbReference type="EMBL" id="CADCTM010000253">
    <property type="protein sequence ID" value="CAA9244495.1"/>
    <property type="molecule type" value="Genomic_DNA"/>
</dbReference>